<dbReference type="EMBL" id="JATAAI010000032">
    <property type="protein sequence ID" value="KAK1735871.1"/>
    <property type="molecule type" value="Genomic_DNA"/>
</dbReference>
<feature type="compositionally biased region" description="Basic and acidic residues" evidence="1">
    <location>
        <begin position="53"/>
        <end position="64"/>
    </location>
</feature>
<evidence type="ECO:0000313" key="3">
    <source>
        <dbReference type="EMBL" id="KAK1735871.1"/>
    </source>
</evidence>
<reference evidence="3" key="1">
    <citation type="submission" date="2023-06" db="EMBL/GenBank/DDBJ databases">
        <title>Survivors Of The Sea: Transcriptome response of Skeletonema marinoi to long-term dormancy.</title>
        <authorList>
            <person name="Pinder M.I.M."/>
            <person name="Kourtchenko O."/>
            <person name="Robertson E.K."/>
            <person name="Larsson T."/>
            <person name="Maumus F."/>
            <person name="Osuna-Cruz C.M."/>
            <person name="Vancaester E."/>
            <person name="Stenow R."/>
            <person name="Vandepoele K."/>
            <person name="Ploug H."/>
            <person name="Bruchert V."/>
            <person name="Godhe A."/>
            <person name="Topel M."/>
        </authorList>
    </citation>
    <scope>NUCLEOTIDE SEQUENCE</scope>
    <source>
        <strain evidence="3">R05AC</strain>
    </source>
</reference>
<comment type="caution">
    <text evidence="3">The sequence shown here is derived from an EMBL/GenBank/DDBJ whole genome shotgun (WGS) entry which is preliminary data.</text>
</comment>
<protein>
    <submittedName>
        <fullName evidence="3">Uncharacterized protein</fullName>
    </submittedName>
</protein>
<keyword evidence="4" id="KW-1185">Reference proteome</keyword>
<feature type="region of interest" description="Disordered" evidence="1">
    <location>
        <begin position="84"/>
        <end position="103"/>
    </location>
</feature>
<organism evidence="3 4">
    <name type="scientific">Skeletonema marinoi</name>
    <dbReference type="NCBI Taxonomy" id="267567"/>
    <lineage>
        <taxon>Eukaryota</taxon>
        <taxon>Sar</taxon>
        <taxon>Stramenopiles</taxon>
        <taxon>Ochrophyta</taxon>
        <taxon>Bacillariophyta</taxon>
        <taxon>Coscinodiscophyceae</taxon>
        <taxon>Thalassiosirophycidae</taxon>
        <taxon>Thalassiosirales</taxon>
        <taxon>Skeletonemataceae</taxon>
        <taxon>Skeletonema</taxon>
        <taxon>Skeletonema marinoi-dohrnii complex</taxon>
    </lineage>
</organism>
<proteinExistence type="predicted"/>
<keyword evidence="2" id="KW-0472">Membrane</keyword>
<keyword evidence="2" id="KW-1133">Transmembrane helix</keyword>
<name>A0AAD8XYZ7_9STRA</name>
<gene>
    <name evidence="3" type="ORF">QTG54_013577</name>
</gene>
<keyword evidence="2" id="KW-0812">Transmembrane</keyword>
<sequence length="230" mass="24081">MSSDDRSIDIDDCKSISKQSCFDWGLSRDTLISTDGGSLVPGERSSDSASKGPSREPSSRYDPKAMSRIVDITDLVDEADSDDEEVIGHSSGMGGVTRKNSGGQRSYGPGGSFIARQALILLALVAIIVAASLAIGFAVPSSALSSGGGSAEGNEQALFETAERVIIACSESALNEDMKACQKICKRNMCCFETGTYSCKTDEKKMCAAYAGCEALVEGIPTGAAEEDEE</sequence>
<feature type="region of interest" description="Disordered" evidence="1">
    <location>
        <begin position="32"/>
        <end position="64"/>
    </location>
</feature>
<evidence type="ECO:0000313" key="4">
    <source>
        <dbReference type="Proteomes" id="UP001224775"/>
    </source>
</evidence>
<feature type="transmembrane region" description="Helical" evidence="2">
    <location>
        <begin position="118"/>
        <end position="139"/>
    </location>
</feature>
<accession>A0AAD8XYZ7</accession>
<evidence type="ECO:0000256" key="1">
    <source>
        <dbReference type="SAM" id="MobiDB-lite"/>
    </source>
</evidence>
<evidence type="ECO:0000256" key="2">
    <source>
        <dbReference type="SAM" id="Phobius"/>
    </source>
</evidence>
<dbReference type="AlphaFoldDB" id="A0AAD8XYZ7"/>
<dbReference type="Proteomes" id="UP001224775">
    <property type="component" value="Unassembled WGS sequence"/>
</dbReference>